<keyword evidence="4" id="KW-1185">Reference proteome</keyword>
<dbReference type="Proteomes" id="UP000635606">
    <property type="component" value="Unassembled WGS sequence"/>
</dbReference>
<feature type="transmembrane region" description="Helical" evidence="2">
    <location>
        <begin position="46"/>
        <end position="68"/>
    </location>
</feature>
<feature type="compositionally biased region" description="Low complexity" evidence="1">
    <location>
        <begin position="395"/>
        <end position="411"/>
    </location>
</feature>
<feature type="transmembrane region" description="Helical" evidence="2">
    <location>
        <begin position="75"/>
        <end position="95"/>
    </location>
</feature>
<evidence type="ECO:0000256" key="1">
    <source>
        <dbReference type="SAM" id="MobiDB-lite"/>
    </source>
</evidence>
<dbReference type="RefSeq" id="WP_239160323.1">
    <property type="nucleotide sequence ID" value="NZ_BOPH01000053.1"/>
</dbReference>
<evidence type="ECO:0000313" key="4">
    <source>
        <dbReference type="Proteomes" id="UP000635606"/>
    </source>
</evidence>
<name>A0A8J3ZVM4_9ACTN</name>
<accession>A0A8J3ZVM4</accession>
<evidence type="ECO:0000256" key="2">
    <source>
        <dbReference type="SAM" id="Phobius"/>
    </source>
</evidence>
<dbReference type="AlphaFoldDB" id="A0A8J3ZVM4"/>
<keyword evidence="2" id="KW-1133">Transmembrane helix</keyword>
<keyword evidence="2" id="KW-0472">Membrane</keyword>
<evidence type="ECO:0000313" key="3">
    <source>
        <dbReference type="EMBL" id="GIJ68978.1"/>
    </source>
</evidence>
<reference evidence="3" key="1">
    <citation type="submission" date="2021-01" db="EMBL/GenBank/DDBJ databases">
        <title>Whole genome shotgun sequence of Virgisporangium ochraceum NBRC 16418.</title>
        <authorList>
            <person name="Komaki H."/>
            <person name="Tamura T."/>
        </authorList>
    </citation>
    <scope>NUCLEOTIDE SEQUENCE</scope>
    <source>
        <strain evidence="3">NBRC 16418</strain>
    </source>
</reference>
<proteinExistence type="predicted"/>
<dbReference type="EMBL" id="BOPH01000053">
    <property type="protein sequence ID" value="GIJ68978.1"/>
    <property type="molecule type" value="Genomic_DNA"/>
</dbReference>
<keyword evidence="2" id="KW-0812">Transmembrane</keyword>
<feature type="region of interest" description="Disordered" evidence="1">
    <location>
        <begin position="384"/>
        <end position="424"/>
    </location>
</feature>
<gene>
    <name evidence="3" type="ORF">Voc01_038950</name>
</gene>
<comment type="caution">
    <text evidence="3">The sequence shown here is derived from an EMBL/GenBank/DDBJ whole genome shotgun (WGS) entry which is preliminary data.</text>
</comment>
<protein>
    <submittedName>
        <fullName evidence="3">Uncharacterized protein</fullName>
    </submittedName>
</protein>
<feature type="transmembrane region" description="Helical" evidence="2">
    <location>
        <begin position="152"/>
        <end position="170"/>
    </location>
</feature>
<organism evidence="3 4">
    <name type="scientific">Virgisporangium ochraceum</name>
    <dbReference type="NCBI Taxonomy" id="65505"/>
    <lineage>
        <taxon>Bacteria</taxon>
        <taxon>Bacillati</taxon>
        <taxon>Actinomycetota</taxon>
        <taxon>Actinomycetes</taxon>
        <taxon>Micromonosporales</taxon>
        <taxon>Micromonosporaceae</taxon>
        <taxon>Virgisporangium</taxon>
    </lineage>
</organism>
<sequence>MTAPLSDAERIFTDRYTAGIARTFVFIAVGWHVGNDLPATIASGPHPVAVVTWLAYAAVAAVGVPLVLRGRSAGPVLTGVGCVVLLAGSAAMHAIQPDSLFVFTNWAWQAAGWLALPLFWNRAVQGFLVFVVANAALSISALLTRGDGDRQNLAMMLMVLYGVAALQLALDVGKRGLETIALRTARDRAAAEALLTTRLAAEQAHEARQDRYASARAAAGEVLAGLADGHLDPADPEVRQRAAGAAARLRRLVTETDDVPDPLVHALRAAADIAERRGVAVTVDQVGSVPDVPLQVRRALTDAPAWAVAAAATRARITVVSNVHTVTIAVVGDGSIDQPRWDQSTANLHDGVEVSVDREGEQIWVETRWSSTPSGSRMEAQLEAQLEAQMDVRSESPSSTTTRSSSTESGPGPLPTPRDGSRWS</sequence>
<feature type="transmembrane region" description="Helical" evidence="2">
    <location>
        <begin position="16"/>
        <end position="34"/>
    </location>
</feature>